<comment type="caution">
    <text evidence="1">The sequence shown here is derived from an EMBL/GenBank/DDBJ whole genome shotgun (WGS) entry which is preliminary data.</text>
</comment>
<protein>
    <submittedName>
        <fullName evidence="1">Uncharacterized protein</fullName>
    </submittedName>
</protein>
<dbReference type="RefSeq" id="WP_400187916.1">
    <property type="nucleotide sequence ID" value="NZ_JBGORX010000004.1"/>
</dbReference>
<evidence type="ECO:0000313" key="2">
    <source>
        <dbReference type="Proteomes" id="UP001615550"/>
    </source>
</evidence>
<evidence type="ECO:0000313" key="1">
    <source>
        <dbReference type="EMBL" id="MFJ1269090.1"/>
    </source>
</evidence>
<name>A0ABW8D8P4_9GAMM</name>
<gene>
    <name evidence="1" type="ORF">ACD661_11015</name>
</gene>
<dbReference type="EMBL" id="JBGORX010000004">
    <property type="protein sequence ID" value="MFJ1269090.1"/>
    <property type="molecule type" value="Genomic_DNA"/>
</dbReference>
<sequence length="288" mass="33505">MDDKIEFRVPQKNQKKRKYIPEFSHYFELDEHWMEAKEFIFGALKYRYPQHFIKDEPDYRKIGEELKNNPIKAKAAREIFICYFKILYKATHKTANTDYPYMEDIIQEFGDQIIAHGVEEAKGGMYNLLMMAVSNKICVPQIYWGALVPGLPNISPVSHGPYYVVYTTPFYQQEKAPNNPLLSDIACILVPFESNKTLLREAMNKMVAYELTTESVSSLFLSKLRSYEEFYHELLKHKKEPRITFANSSFAPLSWMSAANSSSSEETESHAIPEADDDDDCLDWMLEL</sequence>
<dbReference type="Proteomes" id="UP001615550">
    <property type="component" value="Unassembled WGS sequence"/>
</dbReference>
<proteinExistence type="predicted"/>
<organism evidence="1 2">
    <name type="scientific">Legionella lytica</name>
    <dbReference type="NCBI Taxonomy" id="96232"/>
    <lineage>
        <taxon>Bacteria</taxon>
        <taxon>Pseudomonadati</taxon>
        <taxon>Pseudomonadota</taxon>
        <taxon>Gammaproteobacteria</taxon>
        <taxon>Legionellales</taxon>
        <taxon>Legionellaceae</taxon>
        <taxon>Legionella</taxon>
    </lineage>
</organism>
<keyword evidence="2" id="KW-1185">Reference proteome</keyword>
<reference evidence="1 2" key="1">
    <citation type="submission" date="2024-08" db="EMBL/GenBank/DDBJ databases">
        <title>Draft Genome Sequence of Legionella lytica strain DSB2004, Isolated From a Fire Sprinkler System.</title>
        <authorList>
            <person name="Everhart A.D."/>
            <person name="Kidane D.T."/>
            <person name="Farone A.L."/>
            <person name="Farone M.B."/>
        </authorList>
    </citation>
    <scope>NUCLEOTIDE SEQUENCE [LARGE SCALE GENOMIC DNA]</scope>
    <source>
        <strain evidence="1 2">DSB2004</strain>
    </source>
</reference>
<accession>A0ABW8D8P4</accession>